<reference evidence="7 8" key="1">
    <citation type="submission" date="2016-02" db="EMBL/GenBank/DDBJ databases">
        <title>Genome analysis of coral dinoflagellate symbionts highlights evolutionary adaptations to a symbiotic lifestyle.</title>
        <authorList>
            <person name="Aranda M."/>
            <person name="Li Y."/>
            <person name="Liew Y.J."/>
            <person name="Baumgarten S."/>
            <person name="Simakov O."/>
            <person name="Wilson M."/>
            <person name="Piel J."/>
            <person name="Ashoor H."/>
            <person name="Bougouffa S."/>
            <person name="Bajic V.B."/>
            <person name="Ryu T."/>
            <person name="Ravasi T."/>
            <person name="Bayer T."/>
            <person name="Micklem G."/>
            <person name="Kim H."/>
            <person name="Bhak J."/>
            <person name="Lajeunesse T.C."/>
            <person name="Voolstra C.R."/>
        </authorList>
    </citation>
    <scope>NUCLEOTIDE SEQUENCE [LARGE SCALE GENOMIC DNA]</scope>
    <source>
        <strain evidence="7 8">CCMP2467</strain>
    </source>
</reference>
<dbReference type="GO" id="GO:0016020">
    <property type="term" value="C:membrane"/>
    <property type="evidence" value="ECO:0007669"/>
    <property type="project" value="UniProtKB-SubCell"/>
</dbReference>
<comment type="caution">
    <text evidence="7">The sequence shown here is derived from an EMBL/GenBank/DDBJ whole genome shotgun (WGS) entry which is preliminary data.</text>
</comment>
<dbReference type="AlphaFoldDB" id="A0A1Q9C2B1"/>
<keyword evidence="3 5" id="KW-1133">Transmembrane helix</keyword>
<dbReference type="InterPro" id="IPR027359">
    <property type="entry name" value="Volt_channel_dom_sf"/>
</dbReference>
<evidence type="ECO:0000256" key="2">
    <source>
        <dbReference type="ARBA" id="ARBA00022692"/>
    </source>
</evidence>
<organism evidence="7 8">
    <name type="scientific">Symbiodinium microadriaticum</name>
    <name type="common">Dinoflagellate</name>
    <name type="synonym">Zooxanthella microadriatica</name>
    <dbReference type="NCBI Taxonomy" id="2951"/>
    <lineage>
        <taxon>Eukaryota</taxon>
        <taxon>Sar</taxon>
        <taxon>Alveolata</taxon>
        <taxon>Dinophyceae</taxon>
        <taxon>Suessiales</taxon>
        <taxon>Symbiodiniaceae</taxon>
        <taxon>Symbiodinium</taxon>
    </lineage>
</organism>
<sequence>MRNRYVFTILFTMELLLRLMADGLRFFCSEVSHSLNADCAEEGEWYKCQRQDETDFRTIMDETENVVCFHLKEPPATPTTPAYRQMLFGKKTTTIIAGHQQTLEEDKVKKFMYLYDKHFALSVSSIWEIIVQHAQDAMPPGEESELGTIAGISSLKAFRIIRITRILKTVQVRTPRKPAMNWEVRSQEYVFAILFTQEARQQRGLFMSIAGGVSWEQVLVPLKAISAPWVCGFQAVKGCFETKRLDGFVFYVSRSWEGNLWHVITGVSGSALTILVLVVVFCQSAIDSAQNDHATVVHTILANKQDAPPPTDPWKWGGTIGAWIFSPTQVRELFNKLGAENTGGITYLMFEEKITSPEVKEYFEFLMGCLRVRGTAKAIDIGKTL</sequence>
<dbReference type="EMBL" id="LSRX01001856">
    <property type="protein sequence ID" value="OLP77056.1"/>
    <property type="molecule type" value="Genomic_DNA"/>
</dbReference>
<evidence type="ECO:0000256" key="4">
    <source>
        <dbReference type="ARBA" id="ARBA00023136"/>
    </source>
</evidence>
<evidence type="ECO:0000256" key="6">
    <source>
        <dbReference type="SAM" id="SignalP"/>
    </source>
</evidence>
<proteinExistence type="predicted"/>
<name>A0A1Q9C2B1_SYMMI</name>
<feature type="signal peptide" evidence="6">
    <location>
        <begin position="1"/>
        <end position="21"/>
    </location>
</feature>
<feature type="transmembrane region" description="Helical" evidence="5">
    <location>
        <begin position="260"/>
        <end position="282"/>
    </location>
</feature>
<dbReference type="Gene3D" id="1.20.120.350">
    <property type="entry name" value="Voltage-gated potassium channels. Chain C"/>
    <property type="match status" value="1"/>
</dbReference>
<evidence type="ECO:0000256" key="3">
    <source>
        <dbReference type="ARBA" id="ARBA00022989"/>
    </source>
</evidence>
<dbReference type="Proteomes" id="UP000186817">
    <property type="component" value="Unassembled WGS sequence"/>
</dbReference>
<gene>
    <name evidence="7" type="ORF">AK812_SmicGene42924</name>
</gene>
<feature type="chain" id="PRO_5012819285" evidence="6">
    <location>
        <begin position="22"/>
        <end position="385"/>
    </location>
</feature>
<keyword evidence="6" id="KW-0732">Signal</keyword>
<keyword evidence="2 5" id="KW-0812">Transmembrane</keyword>
<comment type="subcellular location">
    <subcellularLocation>
        <location evidence="1">Membrane</location>
        <topology evidence="1">Multi-pass membrane protein</topology>
    </subcellularLocation>
</comment>
<accession>A0A1Q9C2B1</accession>
<protein>
    <submittedName>
        <fullName evidence="7">Uncharacterized protein</fullName>
    </submittedName>
</protein>
<evidence type="ECO:0000256" key="1">
    <source>
        <dbReference type="ARBA" id="ARBA00004141"/>
    </source>
</evidence>
<keyword evidence="8" id="KW-1185">Reference proteome</keyword>
<keyword evidence="4 5" id="KW-0472">Membrane</keyword>
<evidence type="ECO:0000256" key="5">
    <source>
        <dbReference type="SAM" id="Phobius"/>
    </source>
</evidence>
<evidence type="ECO:0000313" key="8">
    <source>
        <dbReference type="Proteomes" id="UP000186817"/>
    </source>
</evidence>
<evidence type="ECO:0000313" key="7">
    <source>
        <dbReference type="EMBL" id="OLP77056.1"/>
    </source>
</evidence>